<feature type="compositionally biased region" description="Basic and acidic residues" evidence="7">
    <location>
        <begin position="75"/>
        <end position="87"/>
    </location>
</feature>
<comment type="function">
    <text evidence="5">One of two assembly initiator proteins, it binds directly to the 5'-end of the 23S rRNA, where it nucleates assembly of the 50S subunit.</text>
</comment>
<comment type="function">
    <text evidence="5">One of the proteins that surrounds the polypeptide exit tunnel on the outside of the subunit.</text>
</comment>
<evidence type="ECO:0000256" key="5">
    <source>
        <dbReference type="HAMAP-Rule" id="MF_01326"/>
    </source>
</evidence>
<dbReference type="AlphaFoldDB" id="A0A6J4HBL5"/>
<dbReference type="EMBL" id="CADCTA010000022">
    <property type="protein sequence ID" value="CAA9216908.1"/>
    <property type="molecule type" value="Genomic_DNA"/>
</dbReference>
<dbReference type="PROSITE" id="PS01108">
    <property type="entry name" value="RIBOSOMAL_L24"/>
    <property type="match status" value="1"/>
</dbReference>
<dbReference type="GO" id="GO:0006412">
    <property type="term" value="P:translation"/>
    <property type="evidence" value="ECO:0007669"/>
    <property type="project" value="UniProtKB-UniRule"/>
</dbReference>
<evidence type="ECO:0000256" key="4">
    <source>
        <dbReference type="ARBA" id="ARBA00035206"/>
    </source>
</evidence>
<reference evidence="9" key="1">
    <citation type="submission" date="2020-02" db="EMBL/GenBank/DDBJ databases">
        <authorList>
            <person name="Meier V. D."/>
        </authorList>
    </citation>
    <scope>NUCLEOTIDE SEQUENCE</scope>
    <source>
        <strain evidence="9">AVDCRST_MAG42</strain>
    </source>
</reference>
<proteinExistence type="inferred from homology"/>
<evidence type="ECO:0000256" key="6">
    <source>
        <dbReference type="RuleBase" id="RU003477"/>
    </source>
</evidence>
<dbReference type="GO" id="GO:0003735">
    <property type="term" value="F:structural constituent of ribosome"/>
    <property type="evidence" value="ECO:0007669"/>
    <property type="project" value="InterPro"/>
</dbReference>
<dbReference type="InterPro" id="IPR005825">
    <property type="entry name" value="Ribosomal_uL24_CS"/>
</dbReference>
<dbReference type="HAMAP" id="MF_01326_B">
    <property type="entry name" value="Ribosomal_uL24_B"/>
    <property type="match status" value="1"/>
</dbReference>
<dbReference type="InterPro" id="IPR041988">
    <property type="entry name" value="Ribosomal_uL24_KOW"/>
</dbReference>
<dbReference type="InterPro" id="IPR014722">
    <property type="entry name" value="Rib_uL2_dom2"/>
</dbReference>
<evidence type="ECO:0000256" key="1">
    <source>
        <dbReference type="ARBA" id="ARBA00010618"/>
    </source>
</evidence>
<dbReference type="CDD" id="cd06089">
    <property type="entry name" value="KOW_RPL26"/>
    <property type="match status" value="1"/>
</dbReference>
<dbReference type="Pfam" id="PF00467">
    <property type="entry name" value="KOW"/>
    <property type="match status" value="1"/>
</dbReference>
<feature type="domain" description="KOW" evidence="8">
    <location>
        <begin position="7"/>
        <end position="34"/>
    </location>
</feature>
<accession>A0A6J4HBL5</accession>
<dbReference type="InterPro" id="IPR008991">
    <property type="entry name" value="Translation_prot_SH3-like_sf"/>
</dbReference>
<sequence length="120" mass="13115">MNRIKLHVRKGDQVEVIAGNHKGSTGKVLDIFARKQRVVIEGVRMIKKHMRKSQDNPQGSIAEREGPIHISNVKVVERGERAEDKKGGAKKSAKGKADAPKAAAKKASRKTKGAKQATEE</sequence>
<evidence type="ECO:0000256" key="2">
    <source>
        <dbReference type="ARBA" id="ARBA00022980"/>
    </source>
</evidence>
<dbReference type="GO" id="GO:0019843">
    <property type="term" value="F:rRNA binding"/>
    <property type="evidence" value="ECO:0007669"/>
    <property type="project" value="UniProtKB-UniRule"/>
</dbReference>
<dbReference type="SUPFAM" id="SSF50104">
    <property type="entry name" value="Translation proteins SH3-like domain"/>
    <property type="match status" value="1"/>
</dbReference>
<dbReference type="GO" id="GO:1990904">
    <property type="term" value="C:ribonucleoprotein complex"/>
    <property type="evidence" value="ECO:0007669"/>
    <property type="project" value="UniProtKB-KW"/>
</dbReference>
<dbReference type="GO" id="GO:0005840">
    <property type="term" value="C:ribosome"/>
    <property type="evidence" value="ECO:0007669"/>
    <property type="project" value="UniProtKB-KW"/>
</dbReference>
<dbReference type="Gene3D" id="2.30.30.30">
    <property type="match status" value="1"/>
</dbReference>
<comment type="subunit">
    <text evidence="5">Part of the 50S ribosomal subunit.</text>
</comment>
<evidence type="ECO:0000256" key="3">
    <source>
        <dbReference type="ARBA" id="ARBA00023274"/>
    </source>
</evidence>
<feature type="region of interest" description="Disordered" evidence="7">
    <location>
        <begin position="49"/>
        <end position="120"/>
    </location>
</feature>
<evidence type="ECO:0000256" key="7">
    <source>
        <dbReference type="SAM" id="MobiDB-lite"/>
    </source>
</evidence>
<dbReference type="InterPro" id="IPR005824">
    <property type="entry name" value="KOW"/>
</dbReference>
<organism evidence="9">
    <name type="scientific">uncultured Chthoniobacterales bacterium</name>
    <dbReference type="NCBI Taxonomy" id="1836801"/>
    <lineage>
        <taxon>Bacteria</taxon>
        <taxon>Pseudomonadati</taxon>
        <taxon>Verrucomicrobiota</taxon>
        <taxon>Spartobacteria</taxon>
        <taxon>Chthoniobacterales</taxon>
        <taxon>environmental samples</taxon>
    </lineage>
</organism>
<dbReference type="PANTHER" id="PTHR12903">
    <property type="entry name" value="MITOCHONDRIAL RIBOSOMAL PROTEIN L24"/>
    <property type="match status" value="1"/>
</dbReference>
<dbReference type="Pfam" id="PF17136">
    <property type="entry name" value="ribosomal_L24"/>
    <property type="match status" value="1"/>
</dbReference>
<evidence type="ECO:0000259" key="8">
    <source>
        <dbReference type="SMART" id="SM00739"/>
    </source>
</evidence>
<evidence type="ECO:0000313" key="9">
    <source>
        <dbReference type="EMBL" id="CAA9216908.1"/>
    </source>
</evidence>
<protein>
    <recommendedName>
        <fullName evidence="4 5">Large ribosomal subunit protein uL24</fullName>
    </recommendedName>
</protein>
<keyword evidence="3 5" id="KW-0687">Ribonucleoprotein</keyword>
<dbReference type="InterPro" id="IPR003256">
    <property type="entry name" value="Ribosomal_uL24"/>
</dbReference>
<dbReference type="SMART" id="SM00739">
    <property type="entry name" value="KOW"/>
    <property type="match status" value="1"/>
</dbReference>
<comment type="similarity">
    <text evidence="1 5 6">Belongs to the universal ribosomal protein uL24 family.</text>
</comment>
<gene>
    <name evidence="5" type="primary">rplX</name>
    <name evidence="9" type="ORF">AVDCRST_MAG42-269</name>
</gene>
<keyword evidence="2 5" id="KW-0689">Ribosomal protein</keyword>
<dbReference type="NCBIfam" id="TIGR01079">
    <property type="entry name" value="rplX_bact"/>
    <property type="match status" value="1"/>
</dbReference>
<dbReference type="InterPro" id="IPR057264">
    <property type="entry name" value="Ribosomal_uL24_C"/>
</dbReference>
<name>A0A6J4HBL5_9BACT</name>
<feature type="compositionally biased region" description="Basic residues" evidence="7">
    <location>
        <begin position="103"/>
        <end position="113"/>
    </location>
</feature>
<keyword evidence="5" id="KW-0694">RNA-binding</keyword>
<keyword evidence="5" id="KW-0699">rRNA-binding</keyword>